<evidence type="ECO:0000313" key="11">
    <source>
        <dbReference type="Proteomes" id="UP000042958"/>
    </source>
</evidence>
<dbReference type="OrthoDB" id="2504561at2759"/>
<name>A0A0F7TN97_PENBI</name>
<accession>A0A0F7TN97</accession>
<organism evidence="10 11">
    <name type="scientific">Penicillium brasilianum</name>
    <dbReference type="NCBI Taxonomy" id="104259"/>
    <lineage>
        <taxon>Eukaryota</taxon>
        <taxon>Fungi</taxon>
        <taxon>Dikarya</taxon>
        <taxon>Ascomycota</taxon>
        <taxon>Pezizomycotina</taxon>
        <taxon>Eurotiomycetes</taxon>
        <taxon>Eurotiomycetidae</taxon>
        <taxon>Eurotiales</taxon>
        <taxon>Aspergillaceae</taxon>
        <taxon>Penicillium</taxon>
    </lineage>
</organism>
<gene>
    <name evidence="10" type="ORF">PMG11_05612</name>
</gene>
<evidence type="ECO:0000313" key="10">
    <source>
        <dbReference type="EMBL" id="CEJ56900.1"/>
    </source>
</evidence>
<keyword evidence="4" id="KW-0498">Mitosis</keyword>
<dbReference type="UniPathway" id="UPA00143"/>
<evidence type="ECO:0000259" key="9">
    <source>
        <dbReference type="Pfam" id="PF12862"/>
    </source>
</evidence>
<keyword evidence="6" id="KW-0131">Cell cycle</keyword>
<evidence type="ECO:0000256" key="4">
    <source>
        <dbReference type="ARBA" id="ARBA00022776"/>
    </source>
</evidence>
<dbReference type="PANTHER" id="PTHR12830">
    <property type="entry name" value="ANAPHASE-PROMOTING COMPLEX SUBUNIT 5"/>
    <property type="match status" value="1"/>
</dbReference>
<dbReference type="GO" id="GO:0005680">
    <property type="term" value="C:anaphase-promoting complex"/>
    <property type="evidence" value="ECO:0007669"/>
    <property type="project" value="InterPro"/>
</dbReference>
<dbReference type="EMBL" id="CDHK01000005">
    <property type="protein sequence ID" value="CEJ56900.1"/>
    <property type="molecule type" value="Genomic_DNA"/>
</dbReference>
<dbReference type="InterPro" id="IPR037679">
    <property type="entry name" value="Apc5"/>
</dbReference>
<feature type="domain" description="Anaphase-promoting complex subunit 5" evidence="9">
    <location>
        <begin position="326"/>
        <end position="416"/>
    </location>
</feature>
<dbReference type="AlphaFoldDB" id="A0A0F7TN97"/>
<comment type="similarity">
    <text evidence="1">Belongs to the APC5 family.</text>
</comment>
<dbReference type="GO" id="GO:0051301">
    <property type="term" value="P:cell division"/>
    <property type="evidence" value="ECO:0007669"/>
    <property type="project" value="UniProtKB-KW"/>
</dbReference>
<keyword evidence="11" id="KW-1185">Reference proteome</keyword>
<dbReference type="GO" id="GO:0045842">
    <property type="term" value="P:positive regulation of mitotic metaphase/anaphase transition"/>
    <property type="evidence" value="ECO:0007669"/>
    <property type="project" value="TreeGrafter"/>
</dbReference>
<comment type="function">
    <text evidence="8">Component of the anaphase promoting complex/cyclosome (APC/C), a cell cycle-regulated E3 ubiquitin ligase that controls progression through mitosis and the G1 phase of the cell cycle. The APC/C complex acts by mediating ubiquitination and subsequent degradation of target proteins: it mainly mediates the formation of 'Lys-11'-linked polyubiquitin chains and, to a lower extent, the formation of 'Lys-48'- and 'Lys-63'-linked polyubiquitin chains. The APC/C complex catalyzes assembly of branched 'Lys-11'-/'Lys-48'-linked branched ubiquitin chains on target proteins.</text>
</comment>
<dbReference type="GO" id="GO:0031145">
    <property type="term" value="P:anaphase-promoting complex-dependent catabolic process"/>
    <property type="evidence" value="ECO:0007669"/>
    <property type="project" value="TreeGrafter"/>
</dbReference>
<dbReference type="Gene3D" id="1.25.40.10">
    <property type="entry name" value="Tetratricopeptide repeat domain"/>
    <property type="match status" value="1"/>
</dbReference>
<evidence type="ECO:0000256" key="1">
    <source>
        <dbReference type="ARBA" id="ARBA00007450"/>
    </source>
</evidence>
<keyword evidence="3" id="KW-0132">Cell division</keyword>
<evidence type="ECO:0000256" key="7">
    <source>
        <dbReference type="ARBA" id="ARBA00031069"/>
    </source>
</evidence>
<evidence type="ECO:0000256" key="5">
    <source>
        <dbReference type="ARBA" id="ARBA00022786"/>
    </source>
</evidence>
<dbReference type="GO" id="GO:0070979">
    <property type="term" value="P:protein K11-linked ubiquitination"/>
    <property type="evidence" value="ECO:0007669"/>
    <property type="project" value="TreeGrafter"/>
</dbReference>
<dbReference type="Pfam" id="PF12862">
    <property type="entry name" value="ANAPC5"/>
    <property type="match status" value="1"/>
</dbReference>
<dbReference type="InterPro" id="IPR011990">
    <property type="entry name" value="TPR-like_helical_dom_sf"/>
</dbReference>
<evidence type="ECO:0000256" key="6">
    <source>
        <dbReference type="ARBA" id="ARBA00023306"/>
    </source>
</evidence>
<proteinExistence type="inferred from homology"/>
<protein>
    <recommendedName>
        <fullName evidence="2">Anaphase-promoting complex subunit 5</fullName>
    </recommendedName>
    <alternativeName>
        <fullName evidence="7">Cyclosome subunit 5</fullName>
    </alternativeName>
</protein>
<dbReference type="STRING" id="104259.A0A0F7TN97"/>
<dbReference type="PANTHER" id="PTHR12830:SF9">
    <property type="entry name" value="ANAPHASE-PROMOTING COMPLEX SUBUNIT 5"/>
    <property type="match status" value="1"/>
</dbReference>
<reference evidence="11" key="1">
    <citation type="journal article" date="2015" name="Genome Announc.">
        <title>Draft genome sequence of the fungus Penicillium brasilianum MG11.</title>
        <authorList>
            <person name="Horn F."/>
            <person name="Linde J."/>
            <person name="Mattern D.J."/>
            <person name="Walther G."/>
            <person name="Guthke R."/>
            <person name="Brakhage A.A."/>
            <person name="Valiante V."/>
        </authorList>
    </citation>
    <scope>NUCLEOTIDE SEQUENCE [LARGE SCALE GENOMIC DNA]</scope>
    <source>
        <strain evidence="11">MG11</strain>
    </source>
</reference>
<evidence type="ECO:0000256" key="3">
    <source>
        <dbReference type="ARBA" id="ARBA00022618"/>
    </source>
</evidence>
<evidence type="ECO:0000256" key="8">
    <source>
        <dbReference type="ARBA" id="ARBA00045696"/>
    </source>
</evidence>
<sequence>MRHSRDTFFGGASPIAASQPQAVIADLSTLNIQLRNAPRTRPEPSGFKSSWVVPENGPVFAEMTRYLTPWRISLLCLITVYTDGLVPNSSAIDVLSFLTAGLFPLDPADKQWEKHYLPRITEIEEVLSGHESSVPGRSLWDMFLKKIWSLDSLDALEVFFNEDLPSLLTKTREQLIQDRDNGLAPENEGMRLSWSSPLGAFVRRAYLEYTRLQFHDSVTLWSAFVKYRLPTYNMWARRNASDKHAPIDINLQLHGFNSSAHLTHVVYGSVEDEDEYEGLVSAKDAERLIEFQVGELQRLGGRVPEGMRAQLKRIMTSDSNAPVLMYYLEYLDAWRAGDYTSAFDNLHRYFDYTMHSNSDRSAYQFALLNLAIIQADFECFSEAISAVQEAVAIARESHDMNCLNFCMSWLYHFGKAFPEQMREVQNSGMLGDEKEGLAFLKAKSKEAEMWSLMSTTLLSEAKLEMQQGESLATIVESFVRASHINVTKGLANPTGAYILLQSAMYARIGATHLAWLDTEVFRECYVEGHPYEDFVKLTYRNCQFLAQKGNYKEAFTRMNKVEPEKLRAFKYNNTWTYYSGLLQLRRQINRDDKVAVEHILAQLQAIQLLDFDMRLLLAFHTIEFTLRQGDTGRALRMVEQAANSMQPENFDVHSQIKLLCLKALVLEKSGHPQRGFSLAMRAASIAHRSKVLLDLWEAICTLAAVLLSLREFEATAELVESIMPQILEAEDSALTARAYSLLVDANMGVAGELWSREGLERTLARKEYVNRALGYIDSAYDAYEEIEDILGQTEMMAKKATVMHLTGDPVLANDYAAKYLDLRKRRGAEI</sequence>
<evidence type="ECO:0000256" key="2">
    <source>
        <dbReference type="ARBA" id="ARBA00016066"/>
    </source>
</evidence>
<keyword evidence="5" id="KW-0833">Ubl conjugation pathway</keyword>
<dbReference type="InterPro" id="IPR026000">
    <property type="entry name" value="Apc5_dom"/>
</dbReference>
<dbReference type="Proteomes" id="UP000042958">
    <property type="component" value="Unassembled WGS sequence"/>
</dbReference>